<proteinExistence type="predicted"/>
<dbReference type="EMBL" id="AMCI01000342">
    <property type="protein sequence ID" value="EJX09655.1"/>
    <property type="molecule type" value="Genomic_DNA"/>
</dbReference>
<reference evidence="1" key="1">
    <citation type="journal article" date="2012" name="PLoS ONE">
        <title>Gene sets for utilization of primary and secondary nutrition supplies in the distal gut of endangered iberian lynx.</title>
        <authorList>
            <person name="Alcaide M."/>
            <person name="Messina E."/>
            <person name="Richter M."/>
            <person name="Bargiela R."/>
            <person name="Peplies J."/>
            <person name="Huws S.A."/>
            <person name="Newbold C.J."/>
            <person name="Golyshin P.N."/>
            <person name="Simon M.A."/>
            <person name="Lopez G."/>
            <person name="Yakimov M.M."/>
            <person name="Ferrer M."/>
        </authorList>
    </citation>
    <scope>NUCLEOTIDE SEQUENCE</scope>
</reference>
<comment type="caution">
    <text evidence="1">The sequence shown here is derived from an EMBL/GenBank/DDBJ whole genome shotgun (WGS) entry which is preliminary data.</text>
</comment>
<protein>
    <submittedName>
        <fullName evidence="1">Uncharacterized protein</fullName>
    </submittedName>
</protein>
<dbReference type="AlphaFoldDB" id="J9H6F2"/>
<sequence>MPPMAGLQLICAILFMSMVIRQVLEPRLAAAAAASQPACPAPITITSYLNSIRLVIFLLLQIYEKSCGSMM</sequence>
<accession>J9H6F2</accession>
<evidence type="ECO:0000313" key="1">
    <source>
        <dbReference type="EMBL" id="EJX09655.1"/>
    </source>
</evidence>
<name>J9H6F2_9ZZZZ</name>
<gene>
    <name evidence="1" type="ORF">EVA_02234</name>
</gene>
<organism evidence="1">
    <name type="scientific">gut metagenome</name>
    <dbReference type="NCBI Taxonomy" id="749906"/>
    <lineage>
        <taxon>unclassified sequences</taxon>
        <taxon>metagenomes</taxon>
        <taxon>organismal metagenomes</taxon>
    </lineage>
</organism>